<name>A0A8H6L7Z5_9LECA</name>
<accession>A0A8H6L7Z5</accession>
<keyword evidence="2" id="KW-1185">Reference proteome</keyword>
<organism evidence="1 2">
    <name type="scientific">Letharia columbiana</name>
    <dbReference type="NCBI Taxonomy" id="112416"/>
    <lineage>
        <taxon>Eukaryota</taxon>
        <taxon>Fungi</taxon>
        <taxon>Dikarya</taxon>
        <taxon>Ascomycota</taxon>
        <taxon>Pezizomycotina</taxon>
        <taxon>Lecanoromycetes</taxon>
        <taxon>OSLEUM clade</taxon>
        <taxon>Lecanoromycetidae</taxon>
        <taxon>Lecanorales</taxon>
        <taxon>Lecanorineae</taxon>
        <taxon>Parmeliaceae</taxon>
        <taxon>Letharia</taxon>
    </lineage>
</organism>
<dbReference type="AlphaFoldDB" id="A0A8H6L7Z5"/>
<gene>
    <name evidence="1" type="ORF">HO173_002899</name>
</gene>
<proteinExistence type="predicted"/>
<protein>
    <submittedName>
        <fullName evidence="1">Uncharacterized protein</fullName>
    </submittedName>
</protein>
<dbReference type="RefSeq" id="XP_037168323.1">
    <property type="nucleotide sequence ID" value="XM_037304830.1"/>
</dbReference>
<dbReference type="GeneID" id="59284570"/>
<evidence type="ECO:0000313" key="1">
    <source>
        <dbReference type="EMBL" id="KAF6239027.1"/>
    </source>
</evidence>
<evidence type="ECO:0000313" key="2">
    <source>
        <dbReference type="Proteomes" id="UP000578531"/>
    </source>
</evidence>
<reference evidence="1 2" key="1">
    <citation type="journal article" date="2020" name="Genomics">
        <title>Complete, high-quality genomes from long-read metagenomic sequencing of two wolf lichen thalli reveals enigmatic genome architecture.</title>
        <authorList>
            <person name="McKenzie S.K."/>
            <person name="Walston R.F."/>
            <person name="Allen J.L."/>
        </authorList>
    </citation>
    <scope>NUCLEOTIDE SEQUENCE [LARGE SCALE GENOMIC DNA]</scope>
    <source>
        <strain evidence="1">WasteWater2</strain>
    </source>
</reference>
<sequence>MGTALPTFDGEVYQSWPAASGGPVRLWLKKEHYTLEKELRTIPSDDSSIEGHGDISQGTLAVGIHALRGKKALQDALRSDPPMLIGDIEGKINDGRGTLARLGPDRDGWDQQRLFLLQIGQAFQTISRAAPDGVDGRSCFGESHG</sequence>
<dbReference type="Proteomes" id="UP000578531">
    <property type="component" value="Unassembled WGS sequence"/>
</dbReference>
<comment type="caution">
    <text evidence="1">The sequence shown here is derived from an EMBL/GenBank/DDBJ whole genome shotgun (WGS) entry which is preliminary data.</text>
</comment>
<dbReference type="EMBL" id="JACCJC010000007">
    <property type="protein sequence ID" value="KAF6239027.1"/>
    <property type="molecule type" value="Genomic_DNA"/>
</dbReference>